<feature type="transmembrane region" description="Helical" evidence="9">
    <location>
        <begin position="161"/>
        <end position="180"/>
    </location>
</feature>
<dbReference type="InterPro" id="IPR003439">
    <property type="entry name" value="ABC_transporter-like_ATP-bd"/>
</dbReference>
<feature type="domain" description="ABC transporter" evidence="10">
    <location>
        <begin position="336"/>
        <end position="552"/>
    </location>
</feature>
<gene>
    <name evidence="12" type="ORF">SAMN05421638_1176</name>
</gene>
<feature type="transmembrane region" description="Helical" evidence="9">
    <location>
        <begin position="137"/>
        <end position="155"/>
    </location>
</feature>
<dbReference type="GO" id="GO:0005524">
    <property type="term" value="F:ATP binding"/>
    <property type="evidence" value="ECO:0007669"/>
    <property type="project" value="UniProtKB-KW"/>
</dbReference>
<dbReference type="SMART" id="SM00382">
    <property type="entry name" value="AAA"/>
    <property type="match status" value="1"/>
</dbReference>
<dbReference type="RefSeq" id="WP_089819510.1">
    <property type="nucleotide sequence ID" value="NZ_FORQ01000002.1"/>
</dbReference>
<dbReference type="GO" id="GO:0015421">
    <property type="term" value="F:ABC-type oligopeptide transporter activity"/>
    <property type="evidence" value="ECO:0007669"/>
    <property type="project" value="TreeGrafter"/>
</dbReference>
<feature type="transmembrane region" description="Helical" evidence="9">
    <location>
        <begin position="16"/>
        <end position="34"/>
    </location>
</feature>
<evidence type="ECO:0000256" key="5">
    <source>
        <dbReference type="ARBA" id="ARBA00022741"/>
    </source>
</evidence>
<dbReference type="Pfam" id="PF00005">
    <property type="entry name" value="ABC_tran"/>
    <property type="match status" value="1"/>
</dbReference>
<evidence type="ECO:0000256" key="9">
    <source>
        <dbReference type="SAM" id="Phobius"/>
    </source>
</evidence>
<dbReference type="InterPro" id="IPR039421">
    <property type="entry name" value="Type_1_exporter"/>
</dbReference>
<evidence type="ECO:0000256" key="6">
    <source>
        <dbReference type="ARBA" id="ARBA00022840"/>
    </source>
</evidence>
<dbReference type="Gene3D" id="1.20.1560.10">
    <property type="entry name" value="ABC transporter type 1, transmembrane domain"/>
    <property type="match status" value="1"/>
</dbReference>
<keyword evidence="8 9" id="KW-0472">Membrane</keyword>
<feature type="transmembrane region" description="Helical" evidence="9">
    <location>
        <begin position="243"/>
        <end position="263"/>
    </location>
</feature>
<evidence type="ECO:0000313" key="13">
    <source>
        <dbReference type="Proteomes" id="UP000242560"/>
    </source>
</evidence>
<protein>
    <submittedName>
        <fullName evidence="12">ATP-binding cassette, subfamily B</fullName>
    </submittedName>
</protein>
<dbReference type="Gene3D" id="3.40.50.300">
    <property type="entry name" value="P-loop containing nucleotide triphosphate hydrolases"/>
    <property type="match status" value="1"/>
</dbReference>
<dbReference type="GO" id="GO:0016887">
    <property type="term" value="F:ATP hydrolysis activity"/>
    <property type="evidence" value="ECO:0007669"/>
    <property type="project" value="InterPro"/>
</dbReference>
<keyword evidence="13" id="KW-1185">Reference proteome</keyword>
<dbReference type="PROSITE" id="PS50893">
    <property type="entry name" value="ABC_TRANSPORTER_2"/>
    <property type="match status" value="1"/>
</dbReference>
<dbReference type="PANTHER" id="PTHR43394">
    <property type="entry name" value="ATP-DEPENDENT PERMEASE MDL1, MITOCHONDRIAL"/>
    <property type="match status" value="1"/>
</dbReference>
<evidence type="ECO:0000256" key="4">
    <source>
        <dbReference type="ARBA" id="ARBA00022692"/>
    </source>
</evidence>
<dbReference type="EMBL" id="FORQ01000002">
    <property type="protein sequence ID" value="SFI84956.1"/>
    <property type="molecule type" value="Genomic_DNA"/>
</dbReference>
<dbReference type="InterPro" id="IPR003593">
    <property type="entry name" value="AAA+_ATPase"/>
</dbReference>
<feature type="transmembrane region" description="Helical" evidence="9">
    <location>
        <begin position="283"/>
        <end position="301"/>
    </location>
</feature>
<keyword evidence="2" id="KW-0813">Transport</keyword>
<reference evidence="13" key="1">
    <citation type="submission" date="2016-10" db="EMBL/GenBank/DDBJ databases">
        <authorList>
            <person name="Varghese N."/>
            <person name="Submissions S."/>
        </authorList>
    </citation>
    <scope>NUCLEOTIDE SEQUENCE [LARGE SCALE GENOMIC DNA]</scope>
    <source>
        <strain evidence="13">DSM 22251</strain>
    </source>
</reference>
<feature type="domain" description="ABC transmembrane type-1" evidence="11">
    <location>
        <begin position="19"/>
        <end position="304"/>
    </location>
</feature>
<keyword evidence="7 9" id="KW-1133">Transmembrane helix</keyword>
<evidence type="ECO:0000256" key="2">
    <source>
        <dbReference type="ARBA" id="ARBA00022448"/>
    </source>
</evidence>
<evidence type="ECO:0000256" key="3">
    <source>
        <dbReference type="ARBA" id="ARBA00022475"/>
    </source>
</evidence>
<sequence length="553" mass="62754">MNALKTLNVYFWKHRVLLFWGFLFIIASNFFNIYKVQFVGKSVDEISNTTNLGFNRQVLIYVGIIVGSSLLTGFFTFMMRQTIIVASRRIEYELKNKIYRHYQELSLTDFKKTTIGDLMNRLSEDVVAVRMYLGPGVMYVANLLILLIITAIYMLNTNVQMTLWSLLPLPILSFVIYKVSSIINQKSKIMQKSQSAISTFVQDSFSGIRVVKFFAKESYIEKNYGTKVKDYQDKSLDLAKTEAYFFTIILLVVGLLNVIILWIGGQKYMNNELSVGKIADFFLYINILIFPFSMVGWVTSVNQRAAASMARINEFLDMKTDIISTTSDKISINGDIEFRNVSYIYPNTGIKALDKLSFKVKAGKSLAIMGKTGSGKSTIALLLCRLIDPTEGEILVDGKNLKDINLKNYREYLGFIPQESFLFSDTIENNIGFSIDNPSHEKVVEYAKKADVHKNIIGFKEQYKTMVGERGVMLSGGQKQRICIARALIKEPKILIFDDSLSALDTETEENILQNIENEIQSCTSIIITHRESSAKRADQILNLTPLDNVSLN</sequence>
<dbReference type="PROSITE" id="PS00211">
    <property type="entry name" value="ABC_TRANSPORTER_1"/>
    <property type="match status" value="1"/>
</dbReference>
<dbReference type="PANTHER" id="PTHR43394:SF1">
    <property type="entry name" value="ATP-BINDING CASSETTE SUB-FAMILY B MEMBER 10, MITOCHONDRIAL"/>
    <property type="match status" value="1"/>
</dbReference>
<evidence type="ECO:0000313" key="12">
    <source>
        <dbReference type="EMBL" id="SFI84956.1"/>
    </source>
</evidence>
<dbReference type="Pfam" id="PF00664">
    <property type="entry name" value="ABC_membrane"/>
    <property type="match status" value="1"/>
</dbReference>
<proteinExistence type="predicted"/>
<evidence type="ECO:0000259" key="11">
    <source>
        <dbReference type="PROSITE" id="PS50929"/>
    </source>
</evidence>
<dbReference type="InterPro" id="IPR027417">
    <property type="entry name" value="P-loop_NTPase"/>
</dbReference>
<evidence type="ECO:0000256" key="8">
    <source>
        <dbReference type="ARBA" id="ARBA00023136"/>
    </source>
</evidence>
<keyword evidence="4 9" id="KW-0812">Transmembrane</keyword>
<comment type="subcellular location">
    <subcellularLocation>
        <location evidence="1">Cell membrane</location>
        <topology evidence="1">Multi-pass membrane protein</topology>
    </subcellularLocation>
</comment>
<evidence type="ECO:0000256" key="7">
    <source>
        <dbReference type="ARBA" id="ARBA00022989"/>
    </source>
</evidence>
<dbReference type="FunFam" id="3.40.50.300:FF:000221">
    <property type="entry name" value="Multidrug ABC transporter ATP-binding protein"/>
    <property type="match status" value="1"/>
</dbReference>
<keyword evidence="6 12" id="KW-0067">ATP-binding</keyword>
<feature type="transmembrane region" description="Helical" evidence="9">
    <location>
        <begin position="58"/>
        <end position="79"/>
    </location>
</feature>
<accession>A0A1I3LKF4</accession>
<dbReference type="PROSITE" id="PS50929">
    <property type="entry name" value="ABC_TM1F"/>
    <property type="match status" value="1"/>
</dbReference>
<dbReference type="GO" id="GO:0005886">
    <property type="term" value="C:plasma membrane"/>
    <property type="evidence" value="ECO:0007669"/>
    <property type="project" value="UniProtKB-SubCell"/>
</dbReference>
<dbReference type="SUPFAM" id="SSF52540">
    <property type="entry name" value="P-loop containing nucleoside triphosphate hydrolases"/>
    <property type="match status" value="1"/>
</dbReference>
<evidence type="ECO:0000256" key="1">
    <source>
        <dbReference type="ARBA" id="ARBA00004651"/>
    </source>
</evidence>
<organism evidence="12 13">
    <name type="scientific">Kaistella treverensis</name>
    <dbReference type="NCBI Taxonomy" id="631455"/>
    <lineage>
        <taxon>Bacteria</taxon>
        <taxon>Pseudomonadati</taxon>
        <taxon>Bacteroidota</taxon>
        <taxon>Flavobacteriia</taxon>
        <taxon>Flavobacteriales</taxon>
        <taxon>Weeksellaceae</taxon>
        <taxon>Chryseobacterium group</taxon>
        <taxon>Kaistella</taxon>
    </lineage>
</organism>
<keyword evidence="3" id="KW-1003">Cell membrane</keyword>
<dbReference type="InterPro" id="IPR036640">
    <property type="entry name" value="ABC1_TM_sf"/>
</dbReference>
<dbReference type="Proteomes" id="UP000242560">
    <property type="component" value="Unassembled WGS sequence"/>
</dbReference>
<evidence type="ECO:0000259" key="10">
    <source>
        <dbReference type="PROSITE" id="PS50893"/>
    </source>
</evidence>
<name>A0A1I3LKF4_9FLAO</name>
<dbReference type="InterPro" id="IPR017871">
    <property type="entry name" value="ABC_transporter-like_CS"/>
</dbReference>
<keyword evidence="5" id="KW-0547">Nucleotide-binding</keyword>
<dbReference type="AlphaFoldDB" id="A0A1I3LKF4"/>
<dbReference type="CDD" id="cd18541">
    <property type="entry name" value="ABC_6TM_TmrB_like"/>
    <property type="match status" value="1"/>
</dbReference>
<dbReference type="InterPro" id="IPR011527">
    <property type="entry name" value="ABC1_TM_dom"/>
</dbReference>
<dbReference type="SUPFAM" id="SSF90123">
    <property type="entry name" value="ABC transporter transmembrane region"/>
    <property type="match status" value="1"/>
</dbReference>